<evidence type="ECO:0000259" key="2">
    <source>
        <dbReference type="Pfam" id="PF08840"/>
    </source>
</evidence>
<dbReference type="Pfam" id="PF08840">
    <property type="entry name" value="BAAT_C"/>
    <property type="match status" value="1"/>
</dbReference>
<evidence type="ECO:0000313" key="3">
    <source>
        <dbReference type="EMBL" id="NED96579.1"/>
    </source>
</evidence>
<dbReference type="PANTHER" id="PTHR10824">
    <property type="entry name" value="ACYL-COENZYME A THIOESTERASE-RELATED"/>
    <property type="match status" value="1"/>
</dbReference>
<accession>A0A6N9YP23</accession>
<sequence length="278" mass="28996">METTLENPAGLLVRPDGGGNGTGALVLAGSSGRVEVDRVRLLASAGVTAMSIQWFGGEGQPPGICEVPLETFGAALDRLGELCSRLVLIGTSKGAEAALLLAAVDARVDAVVAFAPSHVVWFNSGPGRDGKLRPARSSWTRDGEPLPFVPPDDDARSILGDPPAFRGVYHQSLATSAGHVPAATIPVERIAGDVVLVAGEDDQVWDSAAFARAIADRRERHGLHTTLVTHPEAGHRAVLPGEPTPTGGTRMLRGGNPEADAALGRLAWWELTKVLPLS</sequence>
<dbReference type="AlphaFoldDB" id="A0A6N9YP23"/>
<dbReference type="GO" id="GO:0047617">
    <property type="term" value="F:fatty acyl-CoA hydrolase activity"/>
    <property type="evidence" value="ECO:0007669"/>
    <property type="project" value="TreeGrafter"/>
</dbReference>
<gene>
    <name evidence="3" type="ORF">G1H11_14810</name>
</gene>
<dbReference type="Gene3D" id="3.40.50.1820">
    <property type="entry name" value="alpha/beta hydrolase"/>
    <property type="match status" value="1"/>
</dbReference>
<reference evidence="3 4" key="1">
    <citation type="submission" date="2020-02" db="EMBL/GenBank/DDBJ databases">
        <authorList>
            <person name="Li X.-J."/>
            <person name="Feng X.-M."/>
        </authorList>
    </citation>
    <scope>NUCLEOTIDE SEQUENCE [LARGE SCALE GENOMIC DNA]</scope>
    <source>
        <strain evidence="3 4">CGMCC 4.7225</strain>
    </source>
</reference>
<dbReference type="SUPFAM" id="SSF53474">
    <property type="entry name" value="alpha/beta-Hydrolases"/>
    <property type="match status" value="1"/>
</dbReference>
<dbReference type="GO" id="GO:0006631">
    <property type="term" value="P:fatty acid metabolic process"/>
    <property type="evidence" value="ECO:0007669"/>
    <property type="project" value="TreeGrafter"/>
</dbReference>
<proteinExistence type="predicted"/>
<feature type="domain" description="BAAT/Acyl-CoA thioester hydrolase C-terminal" evidence="2">
    <location>
        <begin position="85"/>
        <end position="271"/>
    </location>
</feature>
<comment type="caution">
    <text evidence="3">The sequence shown here is derived from an EMBL/GenBank/DDBJ whole genome shotgun (WGS) entry which is preliminary data.</text>
</comment>
<feature type="region of interest" description="Disordered" evidence="1">
    <location>
        <begin position="131"/>
        <end position="154"/>
    </location>
</feature>
<dbReference type="InterPro" id="IPR029058">
    <property type="entry name" value="AB_hydrolase_fold"/>
</dbReference>
<dbReference type="RefSeq" id="WP_163819358.1">
    <property type="nucleotide sequence ID" value="NZ_JAAGOB010000007.1"/>
</dbReference>
<dbReference type="EMBL" id="JAAGOB010000007">
    <property type="protein sequence ID" value="NED96579.1"/>
    <property type="molecule type" value="Genomic_DNA"/>
</dbReference>
<evidence type="ECO:0000313" key="4">
    <source>
        <dbReference type="Proteomes" id="UP000469185"/>
    </source>
</evidence>
<evidence type="ECO:0000256" key="1">
    <source>
        <dbReference type="SAM" id="MobiDB-lite"/>
    </source>
</evidence>
<organism evidence="3 4">
    <name type="scientific">Phytoactinopolyspora alkaliphila</name>
    <dbReference type="NCBI Taxonomy" id="1783498"/>
    <lineage>
        <taxon>Bacteria</taxon>
        <taxon>Bacillati</taxon>
        <taxon>Actinomycetota</taxon>
        <taxon>Actinomycetes</taxon>
        <taxon>Jiangellales</taxon>
        <taxon>Jiangellaceae</taxon>
        <taxon>Phytoactinopolyspora</taxon>
    </lineage>
</organism>
<dbReference type="Proteomes" id="UP000469185">
    <property type="component" value="Unassembled WGS sequence"/>
</dbReference>
<dbReference type="GO" id="GO:0006637">
    <property type="term" value="P:acyl-CoA metabolic process"/>
    <property type="evidence" value="ECO:0007669"/>
    <property type="project" value="TreeGrafter"/>
</dbReference>
<dbReference type="InterPro" id="IPR014940">
    <property type="entry name" value="BAAT_C"/>
</dbReference>
<name>A0A6N9YP23_9ACTN</name>
<protein>
    <submittedName>
        <fullName evidence="3">Acyl-CoA thioesterase</fullName>
    </submittedName>
</protein>
<keyword evidence="4" id="KW-1185">Reference proteome</keyword>
<dbReference type="PANTHER" id="PTHR10824:SF4">
    <property type="entry name" value="ACYL-COENZYME A THIOESTERASE 1-LIKE"/>
    <property type="match status" value="1"/>
</dbReference>